<dbReference type="InterPro" id="IPR007214">
    <property type="entry name" value="YbaK/aa-tRNA-synth-assoc-dom"/>
</dbReference>
<evidence type="ECO:0000313" key="3">
    <source>
        <dbReference type="EMBL" id="CAH0368043.1"/>
    </source>
</evidence>
<dbReference type="SUPFAM" id="SSF53098">
    <property type="entry name" value="Ribonuclease H-like"/>
    <property type="match status" value="1"/>
</dbReference>
<dbReference type="PANTHER" id="PTHR47765:SF2">
    <property type="entry name" value="EXONUCLEASE MUT-7 HOMOLOG"/>
    <property type="match status" value="1"/>
</dbReference>
<dbReference type="Gene3D" id="3.30.420.10">
    <property type="entry name" value="Ribonuclease H-like superfamily/Ribonuclease H"/>
    <property type="match status" value="1"/>
</dbReference>
<evidence type="ECO:0000313" key="4">
    <source>
        <dbReference type="Proteomes" id="UP000789595"/>
    </source>
</evidence>
<evidence type="ECO:0000259" key="2">
    <source>
        <dbReference type="SMART" id="SM00474"/>
    </source>
</evidence>
<reference evidence="3" key="1">
    <citation type="submission" date="2021-11" db="EMBL/GenBank/DDBJ databases">
        <authorList>
            <consortium name="Genoscope - CEA"/>
            <person name="William W."/>
        </authorList>
    </citation>
    <scope>NUCLEOTIDE SEQUENCE</scope>
</reference>
<dbReference type="Pfam" id="PF04073">
    <property type="entry name" value="tRNA_edit"/>
    <property type="match status" value="1"/>
</dbReference>
<protein>
    <recommendedName>
        <fullName evidence="2">3'-5' exonuclease domain-containing protein</fullName>
    </recommendedName>
</protein>
<keyword evidence="1" id="KW-0732">Signal</keyword>
<dbReference type="CDD" id="cd04332">
    <property type="entry name" value="YbaK_like"/>
    <property type="match status" value="1"/>
</dbReference>
<accession>A0A8J2SDV4</accession>
<organism evidence="3 4">
    <name type="scientific">Pelagomonas calceolata</name>
    <dbReference type="NCBI Taxonomy" id="35677"/>
    <lineage>
        <taxon>Eukaryota</taxon>
        <taxon>Sar</taxon>
        <taxon>Stramenopiles</taxon>
        <taxon>Ochrophyta</taxon>
        <taxon>Pelagophyceae</taxon>
        <taxon>Pelagomonadales</taxon>
        <taxon>Pelagomonadaceae</taxon>
        <taxon>Pelagomonas</taxon>
    </lineage>
</organism>
<dbReference type="Pfam" id="PF01612">
    <property type="entry name" value="DNA_pol_A_exo1"/>
    <property type="match status" value="1"/>
</dbReference>
<dbReference type="InterPro" id="IPR036397">
    <property type="entry name" value="RNaseH_sf"/>
</dbReference>
<keyword evidence="4" id="KW-1185">Reference proteome</keyword>
<dbReference type="GO" id="GO:0002161">
    <property type="term" value="F:aminoacyl-tRNA deacylase activity"/>
    <property type="evidence" value="ECO:0007669"/>
    <property type="project" value="InterPro"/>
</dbReference>
<dbReference type="GO" id="GO:0008408">
    <property type="term" value="F:3'-5' exonuclease activity"/>
    <property type="evidence" value="ECO:0007669"/>
    <property type="project" value="InterPro"/>
</dbReference>
<proteinExistence type="predicted"/>
<comment type="caution">
    <text evidence="3">The sequence shown here is derived from an EMBL/GenBank/DDBJ whole genome shotgun (WGS) entry which is preliminary data.</text>
</comment>
<dbReference type="SMART" id="SM00474">
    <property type="entry name" value="35EXOc"/>
    <property type="match status" value="1"/>
</dbReference>
<feature type="chain" id="PRO_5035147301" description="3'-5' exonuclease domain-containing protein" evidence="1">
    <location>
        <begin position="17"/>
        <end position="682"/>
    </location>
</feature>
<evidence type="ECO:0000256" key="1">
    <source>
        <dbReference type="SAM" id="SignalP"/>
    </source>
</evidence>
<feature type="domain" description="3'-5' exonuclease" evidence="2">
    <location>
        <begin position="336"/>
        <end position="505"/>
    </location>
</feature>
<dbReference type="AlphaFoldDB" id="A0A8J2SDV4"/>
<dbReference type="InterPro" id="IPR002562">
    <property type="entry name" value="3'-5'_exonuclease_dom"/>
</dbReference>
<dbReference type="EMBL" id="CAKKNE010000002">
    <property type="protein sequence ID" value="CAH0368043.1"/>
    <property type="molecule type" value="Genomic_DNA"/>
</dbReference>
<dbReference type="GO" id="GO:0003676">
    <property type="term" value="F:nucleic acid binding"/>
    <property type="evidence" value="ECO:0007669"/>
    <property type="project" value="InterPro"/>
</dbReference>
<dbReference type="Gene3D" id="3.90.960.10">
    <property type="entry name" value="YbaK/aminoacyl-tRNA synthetase-associated domain"/>
    <property type="match status" value="1"/>
</dbReference>
<dbReference type="Proteomes" id="UP000789595">
    <property type="component" value="Unassembled WGS sequence"/>
</dbReference>
<gene>
    <name evidence="3" type="ORF">PECAL_2P10910</name>
</gene>
<dbReference type="InterPro" id="IPR052408">
    <property type="entry name" value="Exonuclease_MUT-7-like"/>
</dbReference>
<name>A0A8J2SDV4_9STRA</name>
<dbReference type="InterPro" id="IPR036754">
    <property type="entry name" value="YbaK/aa-tRNA-synt-asso_dom_sf"/>
</dbReference>
<dbReference type="SUPFAM" id="SSF55826">
    <property type="entry name" value="YbaK/ProRS associated domain"/>
    <property type="match status" value="1"/>
</dbReference>
<sequence length="682" mass="72514">MQRWAALLLLVLNATALQLPWLAWRALTPRLPGGRIDECLKNAAAVQVPSAAATGTAIKSLCFDTDMGGHVVAVVRATDGVDAARLASAIGAQTAKLSRPDAVEAATGFGVGCVPPVGVATPVVVDEAVAALRGRVVGGAGDEARQLVIRDGAELLRLSAGIRADIRGSGRPTPSAPTYRAQGFDATGRNVTIVGRIASKRQMAKKLCFVSLTPPGGGRWRPLGRLLPYPDVELQVILGATLARQRGNDAAANVIRRLRVGQVVVCDCVPTWRDRPSVMGRFIERWRQVHKRRQIDLRCSDVGTVRGFGGAGDKPRTRRKEPAPLQYLELPRDVALHYVTDASEAPAAITAIADAAIVGLDAEWEPDSSSDTPAATVQLATKDACVVLDLVALATNEGGLAAADAVVAAALANAVLVGFGLETDLARCRPLLTSLDAPETRELQGTASSLAALVRRTLGRDLDKRLQRSAWGAMPRPLPDDCVTYAALDAYACVMAYDALDGEPVAPATAARDLRVTEDVVERCLGRGRDRKRGEHPKDAALSFLSGEEAVGGYDKRGGAARIADGSVLFVNWQGRGENIRTTYFDRKYPNAIADGSVTWWPPKNFDEERLSEPLHLFGRRGKSSFLYLGRLLYVGPMAQAGTAPGGLVLKLLDAEELERRADDGDAQPGLRALLDSAAAVV</sequence>
<feature type="signal peptide" evidence="1">
    <location>
        <begin position="1"/>
        <end position="16"/>
    </location>
</feature>
<dbReference type="InterPro" id="IPR012337">
    <property type="entry name" value="RNaseH-like_sf"/>
</dbReference>
<dbReference type="OrthoDB" id="47557at2759"/>
<dbReference type="PANTHER" id="PTHR47765">
    <property type="entry name" value="3'-5' EXONUCLEASE DOMAIN-CONTAINING PROTEIN"/>
    <property type="match status" value="1"/>
</dbReference>